<organism evidence="2 3">
    <name type="scientific">Cyclobacterium xiamenense</name>
    <dbReference type="NCBI Taxonomy" id="1297121"/>
    <lineage>
        <taxon>Bacteria</taxon>
        <taxon>Pseudomonadati</taxon>
        <taxon>Bacteroidota</taxon>
        <taxon>Cytophagia</taxon>
        <taxon>Cytophagales</taxon>
        <taxon>Cyclobacteriaceae</taxon>
        <taxon>Cyclobacterium</taxon>
    </lineage>
</organism>
<gene>
    <name evidence="2" type="ORF">SAMN05192553_10548</name>
</gene>
<evidence type="ECO:0000259" key="1">
    <source>
        <dbReference type="Pfam" id="PF14905"/>
    </source>
</evidence>
<evidence type="ECO:0000313" key="2">
    <source>
        <dbReference type="EMBL" id="SEJ55334.1"/>
    </source>
</evidence>
<evidence type="ECO:0000313" key="3">
    <source>
        <dbReference type="Proteomes" id="UP000199403"/>
    </source>
</evidence>
<dbReference type="InterPro" id="IPR041700">
    <property type="entry name" value="OMP_b-brl_3"/>
</dbReference>
<reference evidence="3" key="1">
    <citation type="submission" date="2016-10" db="EMBL/GenBank/DDBJ databases">
        <authorList>
            <person name="Varghese N."/>
            <person name="Submissions S."/>
        </authorList>
    </citation>
    <scope>NUCLEOTIDE SEQUENCE [LARGE SCALE GENOMIC DNA]</scope>
    <source>
        <strain evidence="3">IBRC-M 10761</strain>
    </source>
</reference>
<protein>
    <submittedName>
        <fullName evidence="2">Outer membrane protein beta-barrel family protein</fullName>
    </submittedName>
</protein>
<dbReference type="STRING" id="1416801.SAMN05192553_10548"/>
<sequence>MGYYMSPGIMGYYQVLSRGFLNLGIQKDFQKAGMLRLSFNDILETSQLRWRSFDGADLEITGRLKFEKRVFMATYTYKFGNSKIKGTRDRKVGSQEEQRRVTN</sequence>
<accession>A0A1H6ZT17</accession>
<feature type="domain" description="Outer membrane protein beta-barrel" evidence="1">
    <location>
        <begin position="2"/>
        <end position="77"/>
    </location>
</feature>
<dbReference type="Proteomes" id="UP000199403">
    <property type="component" value="Unassembled WGS sequence"/>
</dbReference>
<keyword evidence="3" id="KW-1185">Reference proteome</keyword>
<name>A0A1H6ZT17_9BACT</name>
<dbReference type="Pfam" id="PF14905">
    <property type="entry name" value="OMP_b-brl_3"/>
    <property type="match status" value="1"/>
</dbReference>
<dbReference type="EMBL" id="FNZH01000005">
    <property type="protein sequence ID" value="SEJ55334.1"/>
    <property type="molecule type" value="Genomic_DNA"/>
</dbReference>
<proteinExistence type="predicted"/>
<dbReference type="AlphaFoldDB" id="A0A1H6ZT17"/>